<gene>
    <name evidence="3" type="ORF">HG542_34200</name>
</gene>
<dbReference type="RefSeq" id="WP_368857194.1">
    <property type="nucleotide sequence ID" value="NZ_JABBXF010000217.1"/>
</dbReference>
<evidence type="ECO:0000259" key="2">
    <source>
        <dbReference type="Pfam" id="PF21725"/>
    </source>
</evidence>
<dbReference type="Proteomes" id="UP000587462">
    <property type="component" value="Unassembled WGS sequence"/>
</dbReference>
<evidence type="ECO:0000313" key="4">
    <source>
        <dbReference type="Proteomes" id="UP000587462"/>
    </source>
</evidence>
<comment type="caution">
    <text evidence="3">The sequence shown here is derived from an EMBL/GenBank/DDBJ whole genome shotgun (WGS) entry which is preliminary data.</text>
</comment>
<dbReference type="EMBL" id="JABBXF010000217">
    <property type="protein sequence ID" value="NVK82649.1"/>
    <property type="molecule type" value="Genomic_DNA"/>
</dbReference>
<protein>
    <submittedName>
        <fullName evidence="3">Type IV secretion protein Rhs</fullName>
    </submittedName>
</protein>
<proteinExistence type="predicted"/>
<feature type="compositionally biased region" description="Basic and acidic residues" evidence="1">
    <location>
        <begin position="106"/>
        <end position="124"/>
    </location>
</feature>
<feature type="non-terminal residue" evidence="3">
    <location>
        <position position="167"/>
    </location>
</feature>
<feature type="domain" description="Putative T7SS secretion signal" evidence="2">
    <location>
        <begin position="2"/>
        <end position="148"/>
    </location>
</feature>
<accession>A0A7Y7EBG7</accession>
<evidence type="ECO:0000256" key="1">
    <source>
        <dbReference type="SAM" id="MobiDB-lite"/>
    </source>
</evidence>
<dbReference type="Pfam" id="PF21725">
    <property type="entry name" value="T7SS_signal"/>
    <property type="match status" value="1"/>
</dbReference>
<reference evidence="3 4" key="1">
    <citation type="submission" date="2020-04" db="EMBL/GenBank/DDBJ databases">
        <title>Draft Genome Sequence of Streptomyces morookaense DSM 40503, an 8-azaguanine-producing strain.</title>
        <authorList>
            <person name="Qi J."/>
            <person name="Gao J.-M."/>
        </authorList>
    </citation>
    <scope>NUCLEOTIDE SEQUENCE [LARGE SCALE GENOMIC DNA]</scope>
    <source>
        <strain evidence="3 4">DSM 40503</strain>
    </source>
</reference>
<dbReference type="InterPro" id="IPR049082">
    <property type="entry name" value="T7SS_signal"/>
</dbReference>
<feature type="compositionally biased region" description="Low complexity" evidence="1">
    <location>
        <begin position="138"/>
        <end position="147"/>
    </location>
</feature>
<organism evidence="3 4">
    <name type="scientific">Streptomyces morookaense</name>
    <name type="common">Streptoverticillium morookaense</name>
    <dbReference type="NCBI Taxonomy" id="1970"/>
    <lineage>
        <taxon>Bacteria</taxon>
        <taxon>Bacillati</taxon>
        <taxon>Actinomycetota</taxon>
        <taxon>Actinomycetes</taxon>
        <taxon>Kitasatosporales</taxon>
        <taxon>Streptomycetaceae</taxon>
        <taxon>Streptomyces</taxon>
    </lineage>
</organism>
<dbReference type="AlphaFoldDB" id="A0A7Y7EBG7"/>
<feature type="non-terminal residue" evidence="3">
    <location>
        <position position="1"/>
    </location>
</feature>
<sequence>HAGLQKVRATDWKGKGADAFTAKFVEHPKGWAQAADACESAAGVLETYAHTVAWAQGQAKEAVRLYKKGKEANKKAADDYHAKADAYNAKLKANQDPGPRPADPGEPGKADMKEAERLLSEARKQRNTAAGEAKTKLDAAVAAAPKKPSFEQRMKADALDLRDGGAM</sequence>
<keyword evidence="4" id="KW-1185">Reference proteome</keyword>
<feature type="compositionally biased region" description="Basic and acidic residues" evidence="1">
    <location>
        <begin position="148"/>
        <end position="167"/>
    </location>
</feature>
<feature type="region of interest" description="Disordered" evidence="1">
    <location>
        <begin position="86"/>
        <end position="167"/>
    </location>
</feature>
<evidence type="ECO:0000313" key="3">
    <source>
        <dbReference type="EMBL" id="NVK82649.1"/>
    </source>
</evidence>
<name>A0A7Y7EBG7_STRMO</name>